<proteinExistence type="predicted"/>
<dbReference type="AlphaFoldDB" id="A0A166DX44"/>
<dbReference type="EMBL" id="KV428053">
    <property type="protein sequence ID" value="KZT38986.1"/>
    <property type="molecule type" value="Genomic_DNA"/>
</dbReference>
<accession>A0A166DX44</accession>
<evidence type="ECO:0000256" key="1">
    <source>
        <dbReference type="SAM" id="MobiDB-lite"/>
    </source>
</evidence>
<name>A0A166DX44_9AGAM</name>
<dbReference type="Proteomes" id="UP000076798">
    <property type="component" value="Unassembled WGS sequence"/>
</dbReference>
<organism evidence="2 3">
    <name type="scientific">Sistotremastrum suecicum HHB10207 ss-3</name>
    <dbReference type="NCBI Taxonomy" id="1314776"/>
    <lineage>
        <taxon>Eukaryota</taxon>
        <taxon>Fungi</taxon>
        <taxon>Dikarya</taxon>
        <taxon>Basidiomycota</taxon>
        <taxon>Agaricomycotina</taxon>
        <taxon>Agaricomycetes</taxon>
        <taxon>Sistotremastrales</taxon>
        <taxon>Sistotremastraceae</taxon>
        <taxon>Sistotremastrum</taxon>
    </lineage>
</organism>
<feature type="compositionally biased region" description="Basic and acidic residues" evidence="1">
    <location>
        <begin position="173"/>
        <end position="189"/>
    </location>
</feature>
<evidence type="ECO:0000313" key="2">
    <source>
        <dbReference type="EMBL" id="KZT38986.1"/>
    </source>
</evidence>
<feature type="region of interest" description="Disordered" evidence="1">
    <location>
        <begin position="168"/>
        <end position="198"/>
    </location>
</feature>
<keyword evidence="3" id="KW-1185">Reference proteome</keyword>
<gene>
    <name evidence="2" type="ORF">SISSUDRAFT_1032946</name>
</gene>
<reference evidence="2 3" key="1">
    <citation type="journal article" date="2016" name="Mol. Biol. Evol.">
        <title>Comparative Genomics of Early-Diverging Mushroom-Forming Fungi Provides Insights into the Origins of Lignocellulose Decay Capabilities.</title>
        <authorList>
            <person name="Nagy L.G."/>
            <person name="Riley R."/>
            <person name="Tritt A."/>
            <person name="Adam C."/>
            <person name="Daum C."/>
            <person name="Floudas D."/>
            <person name="Sun H."/>
            <person name="Yadav J.S."/>
            <person name="Pangilinan J."/>
            <person name="Larsson K.H."/>
            <person name="Matsuura K."/>
            <person name="Barry K."/>
            <person name="Labutti K."/>
            <person name="Kuo R."/>
            <person name="Ohm R.A."/>
            <person name="Bhattacharya S.S."/>
            <person name="Shirouzu T."/>
            <person name="Yoshinaga Y."/>
            <person name="Martin F.M."/>
            <person name="Grigoriev I.V."/>
            <person name="Hibbett D.S."/>
        </authorList>
    </citation>
    <scope>NUCLEOTIDE SEQUENCE [LARGE SCALE GENOMIC DNA]</scope>
    <source>
        <strain evidence="2 3">HHB10207 ss-3</strain>
    </source>
</reference>
<sequence length="240" mass="26486">MWEERGGPSLESGDFAGFERPVKRIAGLPIMGIPTLRVARDADDVRRSGFPVEGRISQPCTQHEDEYNIPIQIYSRNTSPNDADETVALSRQRRAGRGCWTLRPRRTCVDWSGGRKGWSDEDWGRGRGTILREGMIGNAGLARLKMTAGGCLYVWERIGDIVVGDGDEVGTVDEEKGKDEENTLEKGVEEGGEEGSDSVGRVAAISVLTVLLQLDRGRANAVGKVYHSLQVRQRRNMESK</sequence>
<evidence type="ECO:0000313" key="3">
    <source>
        <dbReference type="Proteomes" id="UP000076798"/>
    </source>
</evidence>
<protein>
    <submittedName>
        <fullName evidence="2">Uncharacterized protein</fullName>
    </submittedName>
</protein>